<accession>A0A2W1JPW7</accession>
<proteinExistence type="predicted"/>
<sequence>MHLRRLMVLQILVVLLQIPVVPLQILVARKKIPAVLRLLSQNINQSNRNSDSLTGSAL</sequence>
<name>A0A2W1JPW7_9CYAN</name>
<evidence type="ECO:0000313" key="2">
    <source>
        <dbReference type="Proteomes" id="UP000248857"/>
    </source>
</evidence>
<organism evidence="1 2">
    <name type="scientific">Acaryochloris thomasi RCC1774</name>
    <dbReference type="NCBI Taxonomy" id="1764569"/>
    <lineage>
        <taxon>Bacteria</taxon>
        <taxon>Bacillati</taxon>
        <taxon>Cyanobacteriota</taxon>
        <taxon>Cyanophyceae</taxon>
        <taxon>Acaryochloridales</taxon>
        <taxon>Acaryochloridaceae</taxon>
        <taxon>Acaryochloris</taxon>
        <taxon>Acaryochloris thomasi</taxon>
    </lineage>
</organism>
<evidence type="ECO:0000313" key="1">
    <source>
        <dbReference type="EMBL" id="PZD72164.1"/>
    </source>
</evidence>
<dbReference type="AlphaFoldDB" id="A0A2W1JPW7"/>
<keyword evidence="2" id="KW-1185">Reference proteome</keyword>
<protein>
    <submittedName>
        <fullName evidence="1">Uncharacterized protein</fullName>
    </submittedName>
</protein>
<dbReference type="Proteomes" id="UP000248857">
    <property type="component" value="Unassembled WGS sequence"/>
</dbReference>
<comment type="caution">
    <text evidence="1">The sequence shown here is derived from an EMBL/GenBank/DDBJ whole genome shotgun (WGS) entry which is preliminary data.</text>
</comment>
<gene>
    <name evidence="1" type="ORF">C1752_04068</name>
</gene>
<reference evidence="1 2" key="1">
    <citation type="journal article" date="2018" name="Sci. Rep.">
        <title>A novel species of the marine cyanobacterium Acaryochloris with a unique pigment content and lifestyle.</title>
        <authorList>
            <person name="Partensky F."/>
            <person name="Six C."/>
            <person name="Ratin M."/>
            <person name="Garczarek L."/>
            <person name="Vaulot D."/>
            <person name="Probert I."/>
            <person name="Calteau A."/>
            <person name="Gourvil P."/>
            <person name="Marie D."/>
            <person name="Grebert T."/>
            <person name="Bouchier C."/>
            <person name="Le Panse S."/>
            <person name="Gachenot M."/>
            <person name="Rodriguez F."/>
            <person name="Garrido J.L."/>
        </authorList>
    </citation>
    <scope>NUCLEOTIDE SEQUENCE [LARGE SCALE GENOMIC DNA]</scope>
    <source>
        <strain evidence="1 2">RCC1774</strain>
    </source>
</reference>
<dbReference type="EMBL" id="PQWO01000012">
    <property type="protein sequence ID" value="PZD72164.1"/>
    <property type="molecule type" value="Genomic_DNA"/>
</dbReference>